<dbReference type="GO" id="GO:0007059">
    <property type="term" value="P:chromosome segregation"/>
    <property type="evidence" value="ECO:0007669"/>
    <property type="project" value="UniProtKB-UniRule"/>
</dbReference>
<dbReference type="GO" id="GO:0030261">
    <property type="term" value="P:chromosome condensation"/>
    <property type="evidence" value="ECO:0007669"/>
    <property type="project" value="InterPro"/>
</dbReference>
<dbReference type="EMBL" id="FNPI01000003">
    <property type="protein sequence ID" value="SDY73379.1"/>
    <property type="molecule type" value="Genomic_DNA"/>
</dbReference>
<feature type="coiled-coil region" evidence="7">
    <location>
        <begin position="673"/>
        <end position="924"/>
    </location>
</feature>
<dbReference type="Gene3D" id="3.30.70.1620">
    <property type="match status" value="1"/>
</dbReference>
<dbReference type="Pfam" id="PF02463">
    <property type="entry name" value="SMC_N"/>
    <property type="match status" value="1"/>
</dbReference>
<keyword evidence="6 7" id="KW-0238">DNA-binding</keyword>
<name>A0A1H3MB07_9BACI</name>
<evidence type="ECO:0000313" key="10">
    <source>
        <dbReference type="Proteomes" id="UP000198935"/>
    </source>
</evidence>
<evidence type="ECO:0000313" key="9">
    <source>
        <dbReference type="EMBL" id="SDY73379.1"/>
    </source>
</evidence>
<dbReference type="GO" id="GO:0016887">
    <property type="term" value="F:ATP hydrolysis activity"/>
    <property type="evidence" value="ECO:0007669"/>
    <property type="project" value="InterPro"/>
</dbReference>
<organism evidence="9 10">
    <name type="scientific">Evansella caseinilytica</name>
    <dbReference type="NCBI Taxonomy" id="1503961"/>
    <lineage>
        <taxon>Bacteria</taxon>
        <taxon>Bacillati</taxon>
        <taxon>Bacillota</taxon>
        <taxon>Bacilli</taxon>
        <taxon>Bacillales</taxon>
        <taxon>Bacillaceae</taxon>
        <taxon>Evansella</taxon>
    </lineage>
</organism>
<feature type="binding site" evidence="7">
    <location>
        <begin position="32"/>
        <end position="39"/>
    </location>
    <ligand>
        <name>ATP</name>
        <dbReference type="ChEBI" id="CHEBI:30616"/>
    </ligand>
</feature>
<evidence type="ECO:0000256" key="4">
    <source>
        <dbReference type="ARBA" id="ARBA00022840"/>
    </source>
</evidence>
<dbReference type="InterPro" id="IPR010935">
    <property type="entry name" value="SMC_hinge"/>
</dbReference>
<dbReference type="FunFam" id="3.40.50.300:FF:000901">
    <property type="entry name" value="Chromosome partition protein Smc"/>
    <property type="match status" value="1"/>
</dbReference>
<dbReference type="GO" id="GO:0005694">
    <property type="term" value="C:chromosome"/>
    <property type="evidence" value="ECO:0007669"/>
    <property type="project" value="InterPro"/>
</dbReference>
<dbReference type="InterPro" id="IPR027417">
    <property type="entry name" value="P-loop_NTPase"/>
</dbReference>
<keyword evidence="2 7" id="KW-0963">Cytoplasm</keyword>
<dbReference type="GO" id="GO:0005737">
    <property type="term" value="C:cytoplasm"/>
    <property type="evidence" value="ECO:0007669"/>
    <property type="project" value="UniProtKB-SubCell"/>
</dbReference>
<dbReference type="GO" id="GO:0007062">
    <property type="term" value="P:sister chromatid cohesion"/>
    <property type="evidence" value="ECO:0007669"/>
    <property type="project" value="InterPro"/>
</dbReference>
<comment type="subunit">
    <text evidence="7">Homodimer.</text>
</comment>
<dbReference type="InterPro" id="IPR003395">
    <property type="entry name" value="RecF/RecN/SMC_N"/>
</dbReference>
<evidence type="ECO:0000256" key="2">
    <source>
        <dbReference type="ARBA" id="ARBA00022490"/>
    </source>
</evidence>
<evidence type="ECO:0000256" key="6">
    <source>
        <dbReference type="ARBA" id="ARBA00023125"/>
    </source>
</evidence>
<dbReference type="CDD" id="cd03278">
    <property type="entry name" value="ABC_SMC_barmotin"/>
    <property type="match status" value="2"/>
</dbReference>
<protein>
    <recommendedName>
        <fullName evidence="7">Chromosome partition protein Smc</fullName>
    </recommendedName>
</protein>
<comment type="domain">
    <text evidence="7">Contains large globular domains required for ATP hydrolysis at each terminus and a third globular domain forming a flexible hinge near the middle of the molecule. These domains are separated by coiled-coil structures.</text>
</comment>
<dbReference type="GO" id="GO:0005524">
    <property type="term" value="F:ATP binding"/>
    <property type="evidence" value="ECO:0007669"/>
    <property type="project" value="UniProtKB-UniRule"/>
</dbReference>
<dbReference type="PIRSF" id="PIRSF005719">
    <property type="entry name" value="SMC"/>
    <property type="match status" value="1"/>
</dbReference>
<comment type="function">
    <text evidence="7">Required for chromosome condensation and partitioning.</text>
</comment>
<dbReference type="SUPFAM" id="SSF52540">
    <property type="entry name" value="P-loop containing nucleoside triphosphate hydrolases"/>
    <property type="match status" value="2"/>
</dbReference>
<evidence type="ECO:0000256" key="3">
    <source>
        <dbReference type="ARBA" id="ARBA00022741"/>
    </source>
</evidence>
<dbReference type="NCBIfam" id="TIGR02168">
    <property type="entry name" value="SMC_prok_B"/>
    <property type="match status" value="1"/>
</dbReference>
<dbReference type="HAMAP" id="MF_01894">
    <property type="entry name" value="Smc_prok"/>
    <property type="match status" value="1"/>
</dbReference>
<keyword evidence="10" id="KW-1185">Reference proteome</keyword>
<dbReference type="FunFam" id="3.40.50.300:FF:000984">
    <property type="entry name" value="Chromosome partition protein Smc"/>
    <property type="match status" value="1"/>
</dbReference>
<dbReference type="GO" id="GO:0003677">
    <property type="term" value="F:DNA binding"/>
    <property type="evidence" value="ECO:0007669"/>
    <property type="project" value="UniProtKB-UniRule"/>
</dbReference>
<dbReference type="PANTHER" id="PTHR43977">
    <property type="entry name" value="STRUCTURAL MAINTENANCE OF CHROMOSOMES PROTEIN 3"/>
    <property type="match status" value="1"/>
</dbReference>
<feature type="coiled-coil region" evidence="7">
    <location>
        <begin position="995"/>
        <end position="1032"/>
    </location>
</feature>
<feature type="domain" description="SMC hinge" evidence="8">
    <location>
        <begin position="519"/>
        <end position="638"/>
    </location>
</feature>
<dbReference type="SUPFAM" id="SSF75553">
    <property type="entry name" value="Smc hinge domain"/>
    <property type="match status" value="1"/>
</dbReference>
<dbReference type="GO" id="GO:0006260">
    <property type="term" value="P:DNA replication"/>
    <property type="evidence" value="ECO:0007669"/>
    <property type="project" value="UniProtKB-UniRule"/>
</dbReference>
<dbReference type="OrthoDB" id="9808768at2"/>
<sequence>MFLKRLDLVGFKSFADRLSIDFVKGVTAVVGPNGSGKSNISDAIRWVLGEQSAKNLRGAKMEDIIFSGSDSRAPLNMAEITLILDNEDQHLAIDYSEVAVTRRVYRSGDSEYLINKQSCRLKDIVDLFMDSGLGKESFSIIGQGRVEEILSSKSEERRAIFEEAAGVLKYKHRKIKSEKKLSDTQDNLNRVKDILHELESQVEPLQEQASIAKEYLEKKAELQEYEVGVLVKEIEDIHEKWENEKKQLEDLQDREGSVQAIVKQHEAKIERLRADMQALDESINDLQDILLKASEELEKQEGQKEVWKERRKNYAQNKEQFLQELSELKNRKQRLTTEIQAQENQLAEFEAKAVATRRRVAEQEQQLTALEENTVEKLEQLKSDYIEWLNEKASQKNEVRYLEEQLQKQQEKQQRLQRDNSELIEKRQQIQQQLTAAREKWEAQKKRIDEQLAAYQELKTTGEKAEAAYGKKEALLYEAYHHLQQLSSRKEVLEEMQNDYSGFFQGVKEILKERDRQFRGIRGAVAELVNVSKQYQTAIDIALGAAQQHVVVEDEETGRKAIQFLKQRRLGRATFLPMSVIKPKNLPSQDVYTASRLEGFVGAAKDLVQYEEQYENIFSHLLGNILIATDMKAANEIARSVRYRFRVVTLEGDVINPGGAMTGGSMKQKQSQILGRQQELEQVTEKCKRLEADSGKLQQEVKTLKENLSSLQLEMKEIQSAGEKLRDEEQGQKSIVKELELSEQNVNDRLKLYDLEKREFDEELAQKQQRIHVLQRAIEASNQKITALNDEIERLSKRQQEEQTTKETLSLQLTDTKIQLAKEEEQLHYCQETYSRLKKSYEQVAATLSLKEDEYVQLENEMSSQSERVETLDELIDKRRAEKDDTIQLISRRRAERLTLQQEHEDCERELKEHKRQLKFVTATLHETEVSVNRLDVELDNRLNKLEGDYELSFEGAKEQFPLPLELNEAKKKVKLIKMSIEELGAVNIGAIEEYDRVKERYEFLLEQKEDLEEAKATLHQVIMEMDEEMTKRFKDTFEQIQVHFREVFKELFGGGRADLVLTNPDDLLYTGVEIVAQPPGKKLQHLALLSGGERALTAIALLFSIIRVRPVPFCVLDEVEAALDEANVARFAQYLKDFSNETQFIVVTHRKGTMEEADVLYGVTMQESGVSKLMSVRLEESKELAGIK</sequence>
<evidence type="ECO:0000256" key="1">
    <source>
        <dbReference type="ARBA" id="ARBA00004496"/>
    </source>
</evidence>
<dbReference type="FunFam" id="3.30.70.1620:FF:000007">
    <property type="entry name" value="Structural maintenance of chromosomes protein"/>
    <property type="match status" value="1"/>
</dbReference>
<feature type="coiled-coil region" evidence="7">
    <location>
        <begin position="181"/>
        <end position="458"/>
    </location>
</feature>
<evidence type="ECO:0000256" key="5">
    <source>
        <dbReference type="ARBA" id="ARBA00023054"/>
    </source>
</evidence>
<comment type="subcellular location">
    <subcellularLocation>
        <location evidence="1 7">Cytoplasm</location>
    </subcellularLocation>
</comment>
<dbReference type="Gene3D" id="1.20.1060.20">
    <property type="match status" value="1"/>
</dbReference>
<dbReference type="InterPro" id="IPR036277">
    <property type="entry name" value="SMC_hinge_sf"/>
</dbReference>
<dbReference type="InterPro" id="IPR024704">
    <property type="entry name" value="SMC"/>
</dbReference>
<dbReference type="SMART" id="SM00968">
    <property type="entry name" value="SMC_hinge"/>
    <property type="match status" value="1"/>
</dbReference>
<evidence type="ECO:0000256" key="7">
    <source>
        <dbReference type="HAMAP-Rule" id="MF_01894"/>
    </source>
</evidence>
<dbReference type="AlphaFoldDB" id="A0A1H3MB07"/>
<proteinExistence type="inferred from homology"/>
<dbReference type="Pfam" id="PF06470">
    <property type="entry name" value="SMC_hinge"/>
    <property type="match status" value="1"/>
</dbReference>
<dbReference type="STRING" id="1503961.SAMN05421736_103160"/>
<dbReference type="Proteomes" id="UP000198935">
    <property type="component" value="Unassembled WGS sequence"/>
</dbReference>
<keyword evidence="4 7" id="KW-0067">ATP-binding</keyword>
<dbReference type="Gene3D" id="3.40.50.300">
    <property type="entry name" value="P-loop containing nucleotide triphosphate hydrolases"/>
    <property type="match status" value="2"/>
</dbReference>
<comment type="similarity">
    <text evidence="7">Belongs to the SMC family.</text>
</comment>
<evidence type="ECO:0000259" key="8">
    <source>
        <dbReference type="SMART" id="SM00968"/>
    </source>
</evidence>
<reference evidence="10" key="1">
    <citation type="submission" date="2016-10" db="EMBL/GenBank/DDBJ databases">
        <authorList>
            <person name="Varghese N."/>
            <person name="Submissions S."/>
        </authorList>
    </citation>
    <scope>NUCLEOTIDE SEQUENCE [LARGE SCALE GENOMIC DNA]</scope>
    <source>
        <strain evidence="10">SP</strain>
    </source>
</reference>
<gene>
    <name evidence="7" type="primary">smc</name>
    <name evidence="9" type="ORF">SAMN05421736_103160</name>
</gene>
<keyword evidence="5 7" id="KW-0175">Coiled coil</keyword>
<accession>A0A1H3MB07</accession>
<keyword evidence="3 7" id="KW-0547">Nucleotide-binding</keyword>
<dbReference type="InterPro" id="IPR011890">
    <property type="entry name" value="SMC_prok"/>
</dbReference>